<dbReference type="Proteomes" id="UP000095149">
    <property type="component" value="Unassembled WGS sequence"/>
</dbReference>
<dbReference type="OrthoDB" id="10490672at2759"/>
<feature type="region of interest" description="Disordered" evidence="1">
    <location>
        <begin position="22"/>
        <end position="107"/>
    </location>
</feature>
<accession>A0A1E3K0R5</accession>
<reference evidence="2 3" key="1">
    <citation type="submission" date="2016-06" db="EMBL/GenBank/DDBJ databases">
        <title>Evolution of pathogenesis and genome organization in the Tremellales.</title>
        <authorList>
            <person name="Cuomo C."/>
            <person name="Litvintseva A."/>
            <person name="Heitman J."/>
            <person name="Chen Y."/>
            <person name="Sun S."/>
            <person name="Springer D."/>
            <person name="Dromer F."/>
            <person name="Young S."/>
            <person name="Zeng Q."/>
            <person name="Chapman S."/>
            <person name="Gujja S."/>
            <person name="Saif S."/>
            <person name="Birren B."/>
        </authorList>
    </citation>
    <scope>NUCLEOTIDE SEQUENCE [LARGE SCALE GENOMIC DNA]</scope>
    <source>
        <strain evidence="2 3">CBS 6273</strain>
    </source>
</reference>
<feature type="compositionally biased region" description="Basic and acidic residues" evidence="1">
    <location>
        <begin position="22"/>
        <end position="46"/>
    </location>
</feature>
<evidence type="ECO:0000313" key="2">
    <source>
        <dbReference type="EMBL" id="ODO06659.1"/>
    </source>
</evidence>
<dbReference type="EMBL" id="MEKH01000006">
    <property type="protein sequence ID" value="ODO06659.1"/>
    <property type="molecule type" value="Genomic_DNA"/>
</dbReference>
<sequence length="107" mass="11809">MSRGYREACNYSKYAQFDFHDQSPKTQALREQKALQKKALETERVKAGGRAAVPAGDEGNKRGKTGDDSGGRSGGKTDYGDRWKDSGSEGFHFNHQSRRVRLEGLGA</sequence>
<evidence type="ECO:0000313" key="3">
    <source>
        <dbReference type="Proteomes" id="UP000095149"/>
    </source>
</evidence>
<name>A0A1E3K0R5_9TREE</name>
<evidence type="ECO:0000256" key="1">
    <source>
        <dbReference type="SAM" id="MobiDB-lite"/>
    </source>
</evidence>
<proteinExistence type="predicted"/>
<feature type="compositionally biased region" description="Basic and acidic residues" evidence="1">
    <location>
        <begin position="58"/>
        <end position="70"/>
    </location>
</feature>
<feature type="compositionally biased region" description="Basic and acidic residues" evidence="1">
    <location>
        <begin position="78"/>
        <end position="87"/>
    </location>
</feature>
<dbReference type="AlphaFoldDB" id="A0A1E3K0R5"/>
<comment type="caution">
    <text evidence="2">The sequence shown here is derived from an EMBL/GenBank/DDBJ whole genome shotgun (WGS) entry which is preliminary data.</text>
</comment>
<organism evidence="2 3">
    <name type="scientific">Cryptococcus amylolentus CBS 6273</name>
    <dbReference type="NCBI Taxonomy" id="1296118"/>
    <lineage>
        <taxon>Eukaryota</taxon>
        <taxon>Fungi</taxon>
        <taxon>Dikarya</taxon>
        <taxon>Basidiomycota</taxon>
        <taxon>Agaricomycotina</taxon>
        <taxon>Tremellomycetes</taxon>
        <taxon>Tremellales</taxon>
        <taxon>Cryptococcaceae</taxon>
        <taxon>Cryptococcus</taxon>
    </lineage>
</organism>
<gene>
    <name evidence="2" type="ORF">I350_04017</name>
</gene>
<protein>
    <submittedName>
        <fullName evidence="2">Uncharacterized protein</fullName>
    </submittedName>
</protein>